<gene>
    <name evidence="3" type="ORF">RDB_LOCUS150050</name>
</gene>
<evidence type="ECO:0000259" key="2">
    <source>
        <dbReference type="PROSITE" id="PS50048"/>
    </source>
</evidence>
<comment type="caution">
    <text evidence="3">The sequence shown here is derived from an EMBL/GenBank/DDBJ whole genome shotgun (WGS) entry which is preliminary data.</text>
</comment>
<organism evidence="3 4">
    <name type="scientific">Rhizoctonia solani</name>
    <dbReference type="NCBI Taxonomy" id="456999"/>
    <lineage>
        <taxon>Eukaryota</taxon>
        <taxon>Fungi</taxon>
        <taxon>Dikarya</taxon>
        <taxon>Basidiomycota</taxon>
        <taxon>Agaricomycotina</taxon>
        <taxon>Agaricomycetes</taxon>
        <taxon>Cantharellales</taxon>
        <taxon>Ceratobasidiaceae</taxon>
        <taxon>Rhizoctonia</taxon>
    </lineage>
</organism>
<dbReference type="Proteomes" id="UP000663841">
    <property type="component" value="Unassembled WGS sequence"/>
</dbReference>
<accession>A0A8H3BM91</accession>
<feature type="compositionally biased region" description="Low complexity" evidence="1">
    <location>
        <begin position="560"/>
        <end position="576"/>
    </location>
</feature>
<name>A0A8H3BM91_9AGAM</name>
<reference evidence="3" key="1">
    <citation type="submission" date="2021-01" db="EMBL/GenBank/DDBJ databases">
        <authorList>
            <person name="Kaushik A."/>
        </authorList>
    </citation>
    <scope>NUCLEOTIDE SEQUENCE</scope>
    <source>
        <strain evidence="3">AG3-T5</strain>
    </source>
</reference>
<dbReference type="Pfam" id="PF00172">
    <property type="entry name" value="Zn_clus"/>
    <property type="match status" value="1"/>
</dbReference>
<feature type="domain" description="Zn(2)-C6 fungal-type" evidence="2">
    <location>
        <begin position="191"/>
        <end position="212"/>
    </location>
</feature>
<proteinExistence type="predicted"/>
<dbReference type="CDD" id="cd00067">
    <property type="entry name" value="GAL4"/>
    <property type="match status" value="1"/>
</dbReference>
<feature type="region of interest" description="Disordered" evidence="1">
    <location>
        <begin position="298"/>
        <end position="342"/>
    </location>
</feature>
<sequence>MREAVWGTQLADSTLPSLAFPPSDVDLKWPLPVASAIPTKPSIKSPSGHMSASQAPDNGVSLGHDFSMTPGPKLQLTHSPQRPFTTLPQVCDVDYQGSSTHSPPPPSGKSPRSSNPVSTQAMCHADVELSQLNHRSRGLMNSLSLTHTHTPHPHAGSHAYISKVGGIPGVAGAHLFLGSPTPTKRQRTSQTCEKCRERKAKCNGARPTCQRCAARAQIYEYAKERQTKKPDKTPPPRYSVSDVVSLSTPIIPNRFKYVWPTADCSSAQNDGSLTLPSPPIVSPTQHCLVATSHLVLTPPKPTQKQAEGNGTTATTKSSTDPQISFSENGGCSQRTTGAVPMLGRRNTSPPLALGFKPVNSSPLVFYSPTPICQLPTIDMILIIAGTIEAGRQRTPVGRKNSVPTRGKAHGMVLSPGSSHKFSRQPFHVQLLGFIDNIMEGLTVSSLLGRVMQAHISVTSIFILPDIYELKMFQPSEVPIHFVGDLRASDPDRSEVIHLKEDTNPNSGPHRILGDLSSLCLLVSDKQPNMPVTKGSCIQHPRLGYERSEADTILPKPFGESGSTKTATTPPSATPGTEHQNNSNDPPQAFEVTAVKLLAFLLASHDTLKQLSGPIKGS</sequence>
<dbReference type="EMBL" id="CAJMWW010000247">
    <property type="protein sequence ID" value="CAE6460471.1"/>
    <property type="molecule type" value="Genomic_DNA"/>
</dbReference>
<feature type="compositionally biased region" description="Polar residues" evidence="1">
    <location>
        <begin position="76"/>
        <end position="88"/>
    </location>
</feature>
<dbReference type="InterPro" id="IPR001138">
    <property type="entry name" value="Zn2Cys6_DnaBD"/>
</dbReference>
<dbReference type="InterPro" id="IPR036864">
    <property type="entry name" value="Zn2-C6_fun-type_DNA-bd_sf"/>
</dbReference>
<dbReference type="GO" id="GO:0000981">
    <property type="term" value="F:DNA-binding transcription factor activity, RNA polymerase II-specific"/>
    <property type="evidence" value="ECO:0007669"/>
    <property type="project" value="InterPro"/>
</dbReference>
<dbReference type="AlphaFoldDB" id="A0A8H3BM91"/>
<evidence type="ECO:0000313" key="4">
    <source>
        <dbReference type="Proteomes" id="UP000663841"/>
    </source>
</evidence>
<feature type="compositionally biased region" description="Polar residues" evidence="1">
    <location>
        <begin position="42"/>
        <end position="56"/>
    </location>
</feature>
<dbReference type="PROSITE" id="PS50048">
    <property type="entry name" value="ZN2_CY6_FUNGAL_2"/>
    <property type="match status" value="1"/>
</dbReference>
<evidence type="ECO:0000256" key="1">
    <source>
        <dbReference type="SAM" id="MobiDB-lite"/>
    </source>
</evidence>
<dbReference type="Gene3D" id="4.10.240.10">
    <property type="entry name" value="Zn(2)-C6 fungal-type DNA-binding domain"/>
    <property type="match status" value="1"/>
</dbReference>
<dbReference type="SMART" id="SM00066">
    <property type="entry name" value="GAL4"/>
    <property type="match status" value="1"/>
</dbReference>
<protein>
    <recommendedName>
        <fullName evidence="2">Zn(2)-C6 fungal-type domain-containing protein</fullName>
    </recommendedName>
</protein>
<evidence type="ECO:0000313" key="3">
    <source>
        <dbReference type="EMBL" id="CAE6460471.1"/>
    </source>
</evidence>
<dbReference type="SUPFAM" id="SSF57701">
    <property type="entry name" value="Zn2/Cys6 DNA-binding domain"/>
    <property type="match status" value="1"/>
</dbReference>
<feature type="region of interest" description="Disordered" evidence="1">
    <location>
        <begin position="552"/>
        <end position="586"/>
    </location>
</feature>
<dbReference type="GO" id="GO:0008270">
    <property type="term" value="F:zinc ion binding"/>
    <property type="evidence" value="ECO:0007669"/>
    <property type="project" value="InterPro"/>
</dbReference>
<feature type="compositionally biased region" description="Polar residues" evidence="1">
    <location>
        <begin position="302"/>
        <end position="336"/>
    </location>
</feature>
<feature type="region of interest" description="Disordered" evidence="1">
    <location>
        <begin position="40"/>
        <end position="119"/>
    </location>
</feature>